<dbReference type="Gene3D" id="1.25.40.20">
    <property type="entry name" value="Ankyrin repeat-containing domain"/>
    <property type="match status" value="4"/>
</dbReference>
<feature type="domain" description="Integrase catalytic" evidence="6">
    <location>
        <begin position="864"/>
        <end position="940"/>
    </location>
</feature>
<accession>A0A8B8AFN1</accession>
<dbReference type="PROSITE" id="PS50994">
    <property type="entry name" value="INTEGRASE"/>
    <property type="match status" value="1"/>
</dbReference>
<keyword evidence="2 3" id="KW-0040">ANK repeat</keyword>
<feature type="repeat" description="ANK" evidence="3">
    <location>
        <begin position="455"/>
        <end position="487"/>
    </location>
</feature>
<dbReference type="InterPro" id="IPR036397">
    <property type="entry name" value="RNaseH_sf"/>
</dbReference>
<dbReference type="Gene3D" id="3.30.420.10">
    <property type="entry name" value="Ribonuclease H-like superfamily/Ribonuclease H"/>
    <property type="match status" value="1"/>
</dbReference>
<dbReference type="GeneID" id="111101931"/>
<dbReference type="InterPro" id="IPR012337">
    <property type="entry name" value="RNaseH-like_sf"/>
</dbReference>
<sequence length="943" mass="105005">MEVLSLFMIFLTSCLICHDCREFDGYKFPVHPTKHCPKNKKEWDQRSAVFNCSTGNSYACFPNNEITELIEFCYPLQIIYIPEGMCLYLSKTRSELESYNCKGFEYGCPEEHYQSSSIYRYPSCVSIGEGCFIAEPFCQSAKKHTENDVNLHQEQIDGTLIAAICLPLIVVVVVIIIVLYIRRKKTSMRRNEEIAEELLWQEENHEAVQHLLDKGADVNLCDEKGASLLYIACEKGHDRTAQHLLENGANLNLCTKAGASPLYIACQKGHDSTVQLLLNKGAKVNSCDETGVSPLSKACQYGHDGIVQLLLNNKAGVNQRTKAGASPLYVACHNGHESTMQLLLNNGAEVNLREETGESPLFKACQHGNDRAVQLLLNYEADVNLCEETGTSPLYKACQYGHIKTLQLLLKKGADLNVVDEKKRSPLYNACQYGYERTAKLLLDNGAKVNFCDKSGASPLYKACQNGHDIIVQYLLDKGADINLCDETGVSPLYRACQHGIDSIVQLLLKYGADVNLGQERVTSPLCVACLYGHISTVQVLLKIGADVNLCTKTGVSPLYVACYYGHDSTVQLLLDNGADVNLCDKTGVSPLYRACQRAPDIPDVDYLRASAEELSRSLFIATTYIHLQRRRERDSKPQPSGCTAPVDTVDLETPAVSQVSMSSACDYMEDYKPFLSQGFISLDENSDPKPIRILRDTGASQTLLLEGILPLSENTSIGASVLLQGVELGRVDVPLHRIYLKSDLITGPVIVGVRHNLPVEGVSMLLGNDLAKNKVVAEPIVTHNPDVVLDSNDDTDLYPSCVVTRAMLVEEQKKDPELLRLRLRAQPSEEADKVSECYYLNGDVLMRKWRPPDAKPDEEWQVQVVHELGIKQYKSSAYHPESQGVLERFHQTLKNMIRTFCMQYEKDWDDGIHFLLFAARESVQESLGFSPFELVFGHTGIQ</sequence>
<keyword evidence="1" id="KW-0677">Repeat</keyword>
<keyword evidence="4" id="KW-0472">Membrane</keyword>
<feature type="repeat" description="ANK" evidence="3">
    <location>
        <begin position="488"/>
        <end position="520"/>
    </location>
</feature>
<evidence type="ECO:0000256" key="5">
    <source>
        <dbReference type="SAM" id="SignalP"/>
    </source>
</evidence>
<dbReference type="PRINTS" id="PR01415">
    <property type="entry name" value="ANKYRIN"/>
</dbReference>
<dbReference type="Pfam" id="PF13637">
    <property type="entry name" value="Ank_4"/>
    <property type="match status" value="1"/>
</dbReference>
<feature type="chain" id="PRO_5034579153" evidence="5">
    <location>
        <begin position="23"/>
        <end position="943"/>
    </location>
</feature>
<evidence type="ECO:0000313" key="7">
    <source>
        <dbReference type="Proteomes" id="UP000694844"/>
    </source>
</evidence>
<dbReference type="SMART" id="SM00248">
    <property type="entry name" value="ANK"/>
    <property type="match status" value="12"/>
</dbReference>
<keyword evidence="4" id="KW-1133">Transmembrane helix</keyword>
<dbReference type="PANTHER" id="PTHR24171">
    <property type="entry name" value="ANKYRIN REPEAT DOMAIN-CONTAINING PROTEIN 39-RELATED"/>
    <property type="match status" value="1"/>
</dbReference>
<dbReference type="SUPFAM" id="SSF48403">
    <property type="entry name" value="Ankyrin repeat"/>
    <property type="match status" value="2"/>
</dbReference>
<dbReference type="InterPro" id="IPR001584">
    <property type="entry name" value="Integrase_cat-core"/>
</dbReference>
<dbReference type="RefSeq" id="XP_022290292.1">
    <property type="nucleotide sequence ID" value="XM_022434584.1"/>
</dbReference>
<keyword evidence="5" id="KW-0732">Signal</keyword>
<protein>
    <submittedName>
        <fullName evidence="8">Ankyrin repeat domain-containing protein 17-like</fullName>
    </submittedName>
</protein>
<reference evidence="8" key="1">
    <citation type="submission" date="2025-08" db="UniProtKB">
        <authorList>
            <consortium name="RefSeq"/>
        </authorList>
    </citation>
    <scope>IDENTIFICATION</scope>
    <source>
        <tissue evidence="8">Whole sample</tissue>
    </source>
</reference>
<proteinExistence type="predicted"/>
<organism evidence="7 8">
    <name type="scientific">Crassostrea virginica</name>
    <name type="common">Eastern oyster</name>
    <dbReference type="NCBI Taxonomy" id="6565"/>
    <lineage>
        <taxon>Eukaryota</taxon>
        <taxon>Metazoa</taxon>
        <taxon>Spiralia</taxon>
        <taxon>Lophotrochozoa</taxon>
        <taxon>Mollusca</taxon>
        <taxon>Bivalvia</taxon>
        <taxon>Autobranchia</taxon>
        <taxon>Pteriomorphia</taxon>
        <taxon>Ostreida</taxon>
        <taxon>Ostreoidea</taxon>
        <taxon>Ostreidae</taxon>
        <taxon>Crassostrea</taxon>
    </lineage>
</organism>
<dbReference type="GO" id="GO:0003676">
    <property type="term" value="F:nucleic acid binding"/>
    <property type="evidence" value="ECO:0007669"/>
    <property type="project" value="InterPro"/>
</dbReference>
<dbReference type="GO" id="GO:0015074">
    <property type="term" value="P:DNA integration"/>
    <property type="evidence" value="ECO:0007669"/>
    <property type="project" value="InterPro"/>
</dbReference>
<evidence type="ECO:0000256" key="4">
    <source>
        <dbReference type="SAM" id="Phobius"/>
    </source>
</evidence>
<dbReference type="KEGG" id="cvn:111101931"/>
<dbReference type="AlphaFoldDB" id="A0A8B8AFN1"/>
<evidence type="ECO:0000256" key="2">
    <source>
        <dbReference type="ARBA" id="ARBA00023043"/>
    </source>
</evidence>
<feature type="repeat" description="ANK" evidence="3">
    <location>
        <begin position="290"/>
        <end position="322"/>
    </location>
</feature>
<dbReference type="Pfam" id="PF12796">
    <property type="entry name" value="Ank_2"/>
    <property type="match status" value="4"/>
</dbReference>
<feature type="repeat" description="ANK" evidence="3">
    <location>
        <begin position="356"/>
        <end position="388"/>
    </location>
</feature>
<feature type="repeat" description="ANK" evidence="3">
    <location>
        <begin position="323"/>
        <end position="355"/>
    </location>
</feature>
<dbReference type="PANTHER" id="PTHR24171:SF11">
    <property type="entry name" value="26S PROTEASOME NON-ATPASE REGULATORY SUBUNIT 10"/>
    <property type="match status" value="1"/>
</dbReference>
<feature type="repeat" description="ANK" evidence="3">
    <location>
        <begin position="257"/>
        <end position="289"/>
    </location>
</feature>
<dbReference type="PROSITE" id="PS50297">
    <property type="entry name" value="ANK_REP_REGION"/>
    <property type="match status" value="11"/>
</dbReference>
<feature type="repeat" description="ANK" evidence="3">
    <location>
        <begin position="224"/>
        <end position="256"/>
    </location>
</feature>
<evidence type="ECO:0000256" key="1">
    <source>
        <dbReference type="ARBA" id="ARBA00022737"/>
    </source>
</evidence>
<feature type="repeat" description="ANK" evidence="3">
    <location>
        <begin position="554"/>
        <end position="586"/>
    </location>
</feature>
<feature type="transmembrane region" description="Helical" evidence="4">
    <location>
        <begin position="160"/>
        <end position="181"/>
    </location>
</feature>
<evidence type="ECO:0000259" key="6">
    <source>
        <dbReference type="PROSITE" id="PS50994"/>
    </source>
</evidence>
<evidence type="ECO:0000256" key="3">
    <source>
        <dbReference type="PROSITE-ProRule" id="PRU00023"/>
    </source>
</evidence>
<dbReference type="Proteomes" id="UP000694844">
    <property type="component" value="Chromosome 6"/>
</dbReference>
<feature type="repeat" description="ANK" evidence="3">
    <location>
        <begin position="521"/>
        <end position="553"/>
    </location>
</feature>
<dbReference type="SUPFAM" id="SSF53098">
    <property type="entry name" value="Ribonuclease H-like"/>
    <property type="match status" value="1"/>
</dbReference>
<keyword evidence="4" id="KW-0812">Transmembrane</keyword>
<feature type="repeat" description="ANK" evidence="3">
    <location>
        <begin position="389"/>
        <end position="421"/>
    </location>
</feature>
<dbReference type="PROSITE" id="PS50088">
    <property type="entry name" value="ANK_REPEAT"/>
    <property type="match status" value="11"/>
</dbReference>
<feature type="repeat" description="ANK" evidence="3">
    <location>
        <begin position="422"/>
        <end position="454"/>
    </location>
</feature>
<gene>
    <name evidence="8" type="primary">LOC111101931</name>
</gene>
<feature type="signal peptide" evidence="5">
    <location>
        <begin position="1"/>
        <end position="22"/>
    </location>
</feature>
<dbReference type="InterPro" id="IPR002110">
    <property type="entry name" value="Ankyrin_rpt"/>
</dbReference>
<dbReference type="OrthoDB" id="8962223at2759"/>
<keyword evidence="7" id="KW-1185">Reference proteome</keyword>
<dbReference type="InterPro" id="IPR036770">
    <property type="entry name" value="Ankyrin_rpt-contain_sf"/>
</dbReference>
<evidence type="ECO:0000313" key="8">
    <source>
        <dbReference type="RefSeq" id="XP_022290292.1"/>
    </source>
</evidence>
<name>A0A8B8AFN1_CRAVI</name>